<dbReference type="EMBL" id="CP036272">
    <property type="protein sequence ID" value="QDT60929.1"/>
    <property type="molecule type" value="Genomic_DNA"/>
</dbReference>
<proteinExistence type="inferred from homology"/>
<sequence>MSLPKVFLTRRLPNAVMKRLDVESELLLPADLDAGATREELLDAVTKVDGLICLLSDRIDEEVFRAGSGLKVVSNYAVGYNNIDVALASKHGVVVTNTPDVLTACTADMAMSLLLATARRVVEGDELVRQGDWQGWGPMQLLGTEVTGATIGFVGFGRIAQATMRRAAAFDMRCLYWNRTRLSESDERSLNVTYVPLDQLLPQCDFVSVHVALCDETKHLINRERLQSMKPSAILINTARGAVVDEAALVEALQAGWIGGAGLDVYEQEPAIHPGLPALKQTVLAPHLGSATMQTRTKMGELAVENCLAVCRGQQPPNPVNAL</sequence>
<dbReference type="EC" id="1.1.1.-" evidence="7"/>
<keyword evidence="3" id="KW-0520">NAD</keyword>
<dbReference type="InterPro" id="IPR050223">
    <property type="entry name" value="D-isomer_2-hydroxyacid_DH"/>
</dbReference>
<dbReference type="InterPro" id="IPR029753">
    <property type="entry name" value="D-isomer_DH_CS"/>
</dbReference>
<dbReference type="InterPro" id="IPR036291">
    <property type="entry name" value="NAD(P)-bd_dom_sf"/>
</dbReference>
<dbReference type="OrthoDB" id="277029at2"/>
<keyword evidence="8" id="KW-1185">Reference proteome</keyword>
<comment type="similarity">
    <text evidence="1 4">Belongs to the D-isomer specific 2-hydroxyacid dehydrogenase family.</text>
</comment>
<evidence type="ECO:0000313" key="8">
    <source>
        <dbReference type="Proteomes" id="UP000315003"/>
    </source>
</evidence>
<organism evidence="7 8">
    <name type="scientific">Stieleria bergensis</name>
    <dbReference type="NCBI Taxonomy" id="2528025"/>
    <lineage>
        <taxon>Bacteria</taxon>
        <taxon>Pseudomonadati</taxon>
        <taxon>Planctomycetota</taxon>
        <taxon>Planctomycetia</taxon>
        <taxon>Pirellulales</taxon>
        <taxon>Pirellulaceae</taxon>
        <taxon>Stieleria</taxon>
    </lineage>
</organism>
<protein>
    <submittedName>
        <fullName evidence="7">2-hydroxyacid dehydrogenase</fullName>
        <ecNumber evidence="7">1.1.1.-</ecNumber>
    </submittedName>
</protein>
<evidence type="ECO:0000256" key="3">
    <source>
        <dbReference type="ARBA" id="ARBA00023027"/>
    </source>
</evidence>
<evidence type="ECO:0000259" key="5">
    <source>
        <dbReference type="Pfam" id="PF00389"/>
    </source>
</evidence>
<dbReference type="InterPro" id="IPR006140">
    <property type="entry name" value="D-isomer_DH_NAD-bd"/>
</dbReference>
<dbReference type="Pfam" id="PF02826">
    <property type="entry name" value="2-Hacid_dh_C"/>
    <property type="match status" value="1"/>
</dbReference>
<dbReference type="SUPFAM" id="SSF51735">
    <property type="entry name" value="NAD(P)-binding Rossmann-fold domains"/>
    <property type="match status" value="1"/>
</dbReference>
<evidence type="ECO:0000313" key="7">
    <source>
        <dbReference type="EMBL" id="QDT60929.1"/>
    </source>
</evidence>
<dbReference type="PROSITE" id="PS00671">
    <property type="entry name" value="D_2_HYDROXYACID_DH_3"/>
    <property type="match status" value="1"/>
</dbReference>
<accession>A0A517SXR1</accession>
<dbReference type="Gene3D" id="3.40.50.720">
    <property type="entry name" value="NAD(P)-binding Rossmann-like Domain"/>
    <property type="match status" value="2"/>
</dbReference>
<dbReference type="GO" id="GO:0005829">
    <property type="term" value="C:cytosol"/>
    <property type="evidence" value="ECO:0007669"/>
    <property type="project" value="TreeGrafter"/>
</dbReference>
<dbReference type="SUPFAM" id="SSF52283">
    <property type="entry name" value="Formate/glycerate dehydrogenase catalytic domain-like"/>
    <property type="match status" value="1"/>
</dbReference>
<evidence type="ECO:0000256" key="2">
    <source>
        <dbReference type="ARBA" id="ARBA00023002"/>
    </source>
</evidence>
<dbReference type="Pfam" id="PF00389">
    <property type="entry name" value="2-Hacid_dh"/>
    <property type="match status" value="1"/>
</dbReference>
<evidence type="ECO:0000256" key="1">
    <source>
        <dbReference type="ARBA" id="ARBA00005854"/>
    </source>
</evidence>
<feature type="domain" description="D-isomer specific 2-hydroxyacid dehydrogenase catalytic" evidence="5">
    <location>
        <begin position="35"/>
        <end position="321"/>
    </location>
</feature>
<dbReference type="RefSeq" id="WP_145274353.1">
    <property type="nucleotide sequence ID" value="NZ_CP036272.1"/>
</dbReference>
<dbReference type="FunFam" id="3.40.50.720:FF:000203">
    <property type="entry name" value="D-3-phosphoglycerate dehydrogenase (SerA)"/>
    <property type="match status" value="1"/>
</dbReference>
<dbReference type="PANTHER" id="PTHR10996:SF283">
    <property type="entry name" value="GLYOXYLATE_HYDROXYPYRUVATE REDUCTASE B"/>
    <property type="match status" value="1"/>
</dbReference>
<dbReference type="Proteomes" id="UP000315003">
    <property type="component" value="Chromosome"/>
</dbReference>
<evidence type="ECO:0000259" key="6">
    <source>
        <dbReference type="Pfam" id="PF02826"/>
    </source>
</evidence>
<reference evidence="7 8" key="1">
    <citation type="submission" date="2019-02" db="EMBL/GenBank/DDBJ databases">
        <title>Deep-cultivation of Planctomycetes and their phenomic and genomic characterization uncovers novel biology.</title>
        <authorList>
            <person name="Wiegand S."/>
            <person name="Jogler M."/>
            <person name="Boedeker C."/>
            <person name="Pinto D."/>
            <person name="Vollmers J."/>
            <person name="Rivas-Marin E."/>
            <person name="Kohn T."/>
            <person name="Peeters S.H."/>
            <person name="Heuer A."/>
            <person name="Rast P."/>
            <person name="Oberbeckmann S."/>
            <person name="Bunk B."/>
            <person name="Jeske O."/>
            <person name="Meyerdierks A."/>
            <person name="Storesund J.E."/>
            <person name="Kallscheuer N."/>
            <person name="Luecker S."/>
            <person name="Lage O.M."/>
            <person name="Pohl T."/>
            <person name="Merkel B.J."/>
            <person name="Hornburger P."/>
            <person name="Mueller R.-W."/>
            <person name="Bruemmer F."/>
            <person name="Labrenz M."/>
            <person name="Spormann A.M."/>
            <person name="Op den Camp H."/>
            <person name="Overmann J."/>
            <person name="Amann R."/>
            <person name="Jetten M.S.M."/>
            <person name="Mascher T."/>
            <person name="Medema M.H."/>
            <person name="Devos D.P."/>
            <person name="Kaster A.-K."/>
            <person name="Ovreas L."/>
            <person name="Rohde M."/>
            <person name="Galperin M.Y."/>
            <person name="Jogler C."/>
        </authorList>
    </citation>
    <scope>NUCLEOTIDE SEQUENCE [LARGE SCALE GENOMIC DNA]</scope>
    <source>
        <strain evidence="7 8">SV_7m_r</strain>
    </source>
</reference>
<dbReference type="GO" id="GO:0051287">
    <property type="term" value="F:NAD binding"/>
    <property type="evidence" value="ECO:0007669"/>
    <property type="project" value="InterPro"/>
</dbReference>
<evidence type="ECO:0000256" key="4">
    <source>
        <dbReference type="RuleBase" id="RU003719"/>
    </source>
</evidence>
<dbReference type="PANTHER" id="PTHR10996">
    <property type="entry name" value="2-HYDROXYACID DEHYDROGENASE-RELATED"/>
    <property type="match status" value="1"/>
</dbReference>
<dbReference type="CDD" id="cd05301">
    <property type="entry name" value="GDH"/>
    <property type="match status" value="1"/>
</dbReference>
<keyword evidence="2 4" id="KW-0560">Oxidoreductase</keyword>
<dbReference type="GO" id="GO:0016618">
    <property type="term" value="F:hydroxypyruvate reductase [NAD(P)H] activity"/>
    <property type="evidence" value="ECO:0007669"/>
    <property type="project" value="TreeGrafter"/>
</dbReference>
<dbReference type="AlphaFoldDB" id="A0A517SXR1"/>
<feature type="domain" description="D-isomer specific 2-hydroxyacid dehydrogenase NAD-binding" evidence="6">
    <location>
        <begin position="111"/>
        <end position="289"/>
    </location>
</feature>
<gene>
    <name evidence="7" type="ORF">SV7mr_34580</name>
</gene>
<dbReference type="InterPro" id="IPR006139">
    <property type="entry name" value="D-isomer_2_OHA_DH_cat_dom"/>
</dbReference>
<dbReference type="GO" id="GO:0030267">
    <property type="term" value="F:glyoxylate reductase (NADPH) activity"/>
    <property type="evidence" value="ECO:0007669"/>
    <property type="project" value="TreeGrafter"/>
</dbReference>
<name>A0A517SXR1_9BACT</name>